<dbReference type="InterPro" id="IPR011009">
    <property type="entry name" value="Kinase-like_dom_sf"/>
</dbReference>
<dbReference type="Gene3D" id="3.90.1200.10">
    <property type="match status" value="1"/>
</dbReference>
<evidence type="ECO:0000259" key="1">
    <source>
        <dbReference type="Pfam" id="PF01636"/>
    </source>
</evidence>
<dbReference type="STRING" id="1448308.A0A2T2N443"/>
<keyword evidence="3" id="KW-1185">Reference proteome</keyword>
<evidence type="ECO:0000313" key="2">
    <source>
        <dbReference type="EMBL" id="PSN60191.1"/>
    </source>
</evidence>
<accession>A0A2T2N443</accession>
<evidence type="ECO:0000313" key="3">
    <source>
        <dbReference type="Proteomes" id="UP000240883"/>
    </source>
</evidence>
<dbReference type="InterPro" id="IPR051678">
    <property type="entry name" value="AGP_Transferase"/>
</dbReference>
<feature type="domain" description="Aminoglycoside phosphotransferase" evidence="1">
    <location>
        <begin position="75"/>
        <end position="328"/>
    </location>
</feature>
<gene>
    <name evidence="2" type="ORF">BS50DRAFT_640275</name>
</gene>
<organism evidence="2 3">
    <name type="scientific">Corynespora cassiicola Philippines</name>
    <dbReference type="NCBI Taxonomy" id="1448308"/>
    <lineage>
        <taxon>Eukaryota</taxon>
        <taxon>Fungi</taxon>
        <taxon>Dikarya</taxon>
        <taxon>Ascomycota</taxon>
        <taxon>Pezizomycotina</taxon>
        <taxon>Dothideomycetes</taxon>
        <taxon>Pleosporomycetidae</taxon>
        <taxon>Pleosporales</taxon>
        <taxon>Corynesporascaceae</taxon>
        <taxon>Corynespora</taxon>
    </lineage>
</organism>
<dbReference type="Pfam" id="PF01636">
    <property type="entry name" value="APH"/>
    <property type="match status" value="1"/>
</dbReference>
<dbReference type="OrthoDB" id="2831558at2759"/>
<dbReference type="InterPro" id="IPR002575">
    <property type="entry name" value="Aminoglycoside_PTrfase"/>
</dbReference>
<dbReference type="SUPFAM" id="SSF56112">
    <property type="entry name" value="Protein kinase-like (PK-like)"/>
    <property type="match status" value="1"/>
</dbReference>
<protein>
    <recommendedName>
        <fullName evidence="1">Aminoglycoside phosphotransferase domain-containing protein</fullName>
    </recommendedName>
</protein>
<name>A0A2T2N443_CORCC</name>
<proteinExistence type="predicted"/>
<sequence>MADNHTTSQARLSFIHKLLHEHLNTKATQILPIQYDPQSPFQYNNFIYHITLASPPENGPPQQPGTTPLPSNTKALIVRLTNPHASGMHPHTRVENEVAMLTLAAAALAHFTPRIVPAVYGWGTASGSAQGWIMQELMPGSPLDESFGGMGAVEREGVLGQVAAILGALQGFRVPESIRGHGGVTFDGAGQIVSSSMASVGGGPWPSYEAYFKDRLRRALEEADGNRYIKGWRANGVRGRLEGFVERGVAVQFEGLESRDEKVIVHADFTPSNMLYDASTQRITALLDYDFACVLHPSYEFLRSFGGAGGQLEGWSDAESSEQAALRDAKLHGFPSPLPENVEGGVQWDVAAAWEKELEKINVKRPRTMRGIDRVADVDAVLGFILPWRITNSDVLQLQSEEVILKCREENEVQLVKLLDHMRF</sequence>
<dbReference type="PANTHER" id="PTHR21310:SF15">
    <property type="entry name" value="AMINOGLYCOSIDE PHOSPHOTRANSFERASE DOMAIN-CONTAINING PROTEIN"/>
    <property type="match status" value="1"/>
</dbReference>
<dbReference type="PANTHER" id="PTHR21310">
    <property type="entry name" value="AMINOGLYCOSIDE PHOSPHOTRANSFERASE-RELATED-RELATED"/>
    <property type="match status" value="1"/>
</dbReference>
<dbReference type="AlphaFoldDB" id="A0A2T2N443"/>
<dbReference type="Proteomes" id="UP000240883">
    <property type="component" value="Unassembled WGS sequence"/>
</dbReference>
<dbReference type="EMBL" id="KZ678150">
    <property type="protein sequence ID" value="PSN60191.1"/>
    <property type="molecule type" value="Genomic_DNA"/>
</dbReference>
<reference evidence="2 3" key="1">
    <citation type="journal article" date="2018" name="Front. Microbiol.">
        <title>Genome-Wide Analysis of Corynespora cassiicola Leaf Fall Disease Putative Effectors.</title>
        <authorList>
            <person name="Lopez D."/>
            <person name="Ribeiro S."/>
            <person name="Label P."/>
            <person name="Fumanal B."/>
            <person name="Venisse J.S."/>
            <person name="Kohler A."/>
            <person name="de Oliveira R.R."/>
            <person name="Labutti K."/>
            <person name="Lipzen A."/>
            <person name="Lail K."/>
            <person name="Bauer D."/>
            <person name="Ohm R.A."/>
            <person name="Barry K.W."/>
            <person name="Spatafora J."/>
            <person name="Grigoriev I.V."/>
            <person name="Martin F.M."/>
            <person name="Pujade-Renaud V."/>
        </authorList>
    </citation>
    <scope>NUCLEOTIDE SEQUENCE [LARGE SCALE GENOMIC DNA]</scope>
    <source>
        <strain evidence="2 3">Philippines</strain>
    </source>
</reference>